<dbReference type="Proteomes" id="UP001348817">
    <property type="component" value="Plasmid pFA2"/>
</dbReference>
<dbReference type="EMBL" id="AP025316">
    <property type="protein sequence ID" value="BDD11835.1"/>
    <property type="molecule type" value="Genomic_DNA"/>
</dbReference>
<keyword evidence="1" id="KW-0805">Transcription regulation</keyword>
<accession>A0AAU9DGZ8</accession>
<dbReference type="GO" id="GO:0043565">
    <property type="term" value="F:sequence-specific DNA binding"/>
    <property type="evidence" value="ECO:0007669"/>
    <property type="project" value="InterPro"/>
</dbReference>
<dbReference type="InterPro" id="IPR018062">
    <property type="entry name" value="HTH_AraC-typ_CS"/>
</dbReference>
<dbReference type="CDD" id="cd06986">
    <property type="entry name" value="cupin_MmsR-like_N"/>
    <property type="match status" value="1"/>
</dbReference>
<proteinExistence type="predicted"/>
<dbReference type="SMART" id="SM00342">
    <property type="entry name" value="HTH_ARAC"/>
    <property type="match status" value="1"/>
</dbReference>
<dbReference type="Pfam" id="PF02311">
    <property type="entry name" value="AraC_binding"/>
    <property type="match status" value="1"/>
</dbReference>
<dbReference type="SUPFAM" id="SSF51215">
    <property type="entry name" value="Regulatory protein AraC"/>
    <property type="match status" value="1"/>
</dbReference>
<dbReference type="Gene3D" id="2.60.120.280">
    <property type="entry name" value="Regulatory protein AraC"/>
    <property type="match status" value="1"/>
</dbReference>
<dbReference type="InterPro" id="IPR020449">
    <property type="entry name" value="Tscrpt_reg_AraC-type_HTH"/>
</dbReference>
<dbReference type="InterPro" id="IPR018060">
    <property type="entry name" value="HTH_AraC"/>
</dbReference>
<protein>
    <submittedName>
        <fullName evidence="5">Transcriptional regulator</fullName>
    </submittedName>
</protein>
<evidence type="ECO:0000256" key="2">
    <source>
        <dbReference type="ARBA" id="ARBA00023125"/>
    </source>
</evidence>
<dbReference type="PRINTS" id="PR00032">
    <property type="entry name" value="HTHARAC"/>
</dbReference>
<organism evidence="5 6">
    <name type="scientific">Fulvitalea axinellae</name>
    <dbReference type="NCBI Taxonomy" id="1182444"/>
    <lineage>
        <taxon>Bacteria</taxon>
        <taxon>Pseudomonadati</taxon>
        <taxon>Bacteroidota</taxon>
        <taxon>Cytophagia</taxon>
        <taxon>Cytophagales</taxon>
        <taxon>Persicobacteraceae</taxon>
        <taxon>Fulvitalea</taxon>
    </lineage>
</organism>
<sequence length="291" mass="33359">MKREGFEGQRAIILPDSVIEELQDNPLTRSIYLTDIGYYPRAKFHYRIREKGCGQYILIHCVHGEGWFSVNGVRSQISSGQYFIVPRGEAHAYGASEHRPWTIYWVHFTGDLAHHFGQRSGRVLPAPPVATMGTDERLRLFEEVFRNLEMGYSLDNLNYANICLQHFLASYRYSSQFQKAQADNGENMTDKVIRHMKEVLPESVSLDDLAHLSGLSSSHFSLVFRKKTGRSPMDYLANLRIQKACQLLDHTDKKIKEIAMAVGYPDPFYFSRIFKKTMGITPGGYRKQPKG</sequence>
<dbReference type="SUPFAM" id="SSF46689">
    <property type="entry name" value="Homeodomain-like"/>
    <property type="match status" value="2"/>
</dbReference>
<dbReference type="InterPro" id="IPR009057">
    <property type="entry name" value="Homeodomain-like_sf"/>
</dbReference>
<gene>
    <name evidence="5" type="ORF">FUAX_42670</name>
</gene>
<evidence type="ECO:0000256" key="1">
    <source>
        <dbReference type="ARBA" id="ARBA00023015"/>
    </source>
</evidence>
<dbReference type="PANTHER" id="PTHR43280">
    <property type="entry name" value="ARAC-FAMILY TRANSCRIPTIONAL REGULATOR"/>
    <property type="match status" value="1"/>
</dbReference>
<dbReference type="InterPro" id="IPR037923">
    <property type="entry name" value="HTH-like"/>
</dbReference>
<dbReference type="Pfam" id="PF12833">
    <property type="entry name" value="HTH_18"/>
    <property type="match status" value="1"/>
</dbReference>
<dbReference type="KEGG" id="fax:FUAX_42670"/>
<evidence type="ECO:0000313" key="5">
    <source>
        <dbReference type="EMBL" id="BDD11835.1"/>
    </source>
</evidence>
<evidence type="ECO:0000256" key="3">
    <source>
        <dbReference type="ARBA" id="ARBA00023163"/>
    </source>
</evidence>
<dbReference type="PROSITE" id="PS01124">
    <property type="entry name" value="HTH_ARAC_FAMILY_2"/>
    <property type="match status" value="1"/>
</dbReference>
<dbReference type="PANTHER" id="PTHR43280:SF30">
    <property type="entry name" value="MMSAB OPERON REGULATORY PROTEIN"/>
    <property type="match status" value="1"/>
</dbReference>
<feature type="domain" description="HTH araC/xylS-type" evidence="4">
    <location>
        <begin position="190"/>
        <end position="288"/>
    </location>
</feature>
<dbReference type="Gene3D" id="1.10.10.60">
    <property type="entry name" value="Homeodomain-like"/>
    <property type="match status" value="2"/>
</dbReference>
<dbReference type="AlphaFoldDB" id="A0AAU9DGZ8"/>
<reference evidence="5 6" key="1">
    <citation type="submission" date="2021-12" db="EMBL/GenBank/DDBJ databases">
        <title>Genome sequencing of bacteria with rrn-lacking chromosome and rrn-plasmid.</title>
        <authorList>
            <person name="Anda M."/>
            <person name="Iwasaki W."/>
        </authorList>
    </citation>
    <scope>NUCLEOTIDE SEQUENCE [LARGE SCALE GENOMIC DNA]</scope>
    <source>
        <strain evidence="5 6">DSM 100852</strain>
        <plasmid evidence="5 6">pFA2</plasmid>
    </source>
</reference>
<dbReference type="GO" id="GO:0003700">
    <property type="term" value="F:DNA-binding transcription factor activity"/>
    <property type="evidence" value="ECO:0007669"/>
    <property type="project" value="InterPro"/>
</dbReference>
<evidence type="ECO:0000259" key="4">
    <source>
        <dbReference type="PROSITE" id="PS01124"/>
    </source>
</evidence>
<dbReference type="InterPro" id="IPR003313">
    <property type="entry name" value="AraC-bd"/>
</dbReference>
<dbReference type="PROSITE" id="PS00041">
    <property type="entry name" value="HTH_ARAC_FAMILY_1"/>
    <property type="match status" value="1"/>
</dbReference>
<keyword evidence="6" id="KW-1185">Reference proteome</keyword>
<geneLocation type="plasmid" evidence="5 6">
    <name>pFA2</name>
</geneLocation>
<keyword evidence="3" id="KW-0804">Transcription</keyword>
<keyword evidence="2" id="KW-0238">DNA-binding</keyword>
<evidence type="ECO:0000313" key="6">
    <source>
        <dbReference type="Proteomes" id="UP001348817"/>
    </source>
</evidence>
<keyword evidence="5" id="KW-0614">Plasmid</keyword>
<name>A0AAU9DGZ8_9BACT</name>